<proteinExistence type="predicted"/>
<feature type="signal peptide" evidence="1">
    <location>
        <begin position="1"/>
        <end position="20"/>
    </location>
</feature>
<name>A0A285IUM5_9RHOB</name>
<dbReference type="EMBL" id="OBEA01000003">
    <property type="protein sequence ID" value="SNY50786.1"/>
    <property type="molecule type" value="Genomic_DNA"/>
</dbReference>
<keyword evidence="5" id="KW-1185">Reference proteome</keyword>
<dbReference type="SUPFAM" id="SSF53300">
    <property type="entry name" value="vWA-like"/>
    <property type="match status" value="1"/>
</dbReference>
<dbReference type="Pfam" id="PF06707">
    <property type="entry name" value="DUF1194"/>
    <property type="match status" value="1"/>
</dbReference>
<evidence type="ECO:0000256" key="1">
    <source>
        <dbReference type="SAM" id="SignalP"/>
    </source>
</evidence>
<dbReference type="OrthoDB" id="9792179at2"/>
<dbReference type="AlphaFoldDB" id="A0A285IUM5"/>
<dbReference type="RefSeq" id="WP_097145681.1">
    <property type="nucleotide sequence ID" value="NZ_OBEA01000003.1"/>
</dbReference>
<dbReference type="Proteomes" id="UP000231655">
    <property type="component" value="Unassembled WGS sequence"/>
</dbReference>
<dbReference type="EMBL" id="PGTD01000007">
    <property type="protein sequence ID" value="PJE31905.1"/>
    <property type="molecule type" value="Genomic_DNA"/>
</dbReference>
<keyword evidence="1" id="KW-0732">Signal</keyword>
<evidence type="ECO:0000313" key="3">
    <source>
        <dbReference type="EMBL" id="SNY50786.1"/>
    </source>
</evidence>
<organism evidence="3 4">
    <name type="scientific">Pseudooceanicola antarcticus</name>
    <dbReference type="NCBI Taxonomy" id="1247613"/>
    <lineage>
        <taxon>Bacteria</taxon>
        <taxon>Pseudomonadati</taxon>
        <taxon>Pseudomonadota</taxon>
        <taxon>Alphaproteobacteria</taxon>
        <taxon>Rhodobacterales</taxon>
        <taxon>Paracoccaceae</taxon>
        <taxon>Pseudooceanicola</taxon>
    </lineage>
</organism>
<dbReference type="InterPro" id="IPR010607">
    <property type="entry name" value="DUF1194"/>
</dbReference>
<accession>A0A285IUM5</accession>
<evidence type="ECO:0000313" key="5">
    <source>
        <dbReference type="Proteomes" id="UP000231702"/>
    </source>
</evidence>
<evidence type="ECO:0000313" key="2">
    <source>
        <dbReference type="EMBL" id="PJE31905.1"/>
    </source>
</evidence>
<protein>
    <submittedName>
        <fullName evidence="2">DUF1194 domain-containing protein</fullName>
    </submittedName>
</protein>
<evidence type="ECO:0000313" key="4">
    <source>
        <dbReference type="Proteomes" id="UP000231655"/>
    </source>
</evidence>
<feature type="chain" id="PRO_5013103372" evidence="1">
    <location>
        <begin position="21"/>
        <end position="242"/>
    </location>
</feature>
<gene>
    <name evidence="2" type="ORF">CVM39_02050</name>
    <name evidence="3" type="ORF">SAMN06297129_1944</name>
</gene>
<sequence>MLRLILALALLACPLTTAVAATPCREALALGLDVSGSVDDDEYRLQLEGLARALDNAQVREALAALPGAPVRMMVYEWSGPGDQRVLAPWAELSSEAAIAAFQARLRGTARSPMEPTTAIGPALTFGARALAQQEGCWRQVLDVSGDGKHNVGPVPRGIDMGAVTVNGLVIARPDNIAELSAYYRAHVLRGAEAFVETAYGFRDFEEAMVRKLLKELAILPLAQAGDSSARGTLPQRGERLR</sequence>
<reference evidence="2 5" key="2">
    <citation type="journal article" date="2018" name="Int. J. Syst. Evol. Microbiol.">
        <title>Pseudooceanicola lipolyticus sp. nov., a marine alphaproteobacterium, reclassification of Oceanicola flagellatus as Pseudooceanicola flagellatus comb. nov. and emended description of the genus Pseudooceanicola.</title>
        <authorList>
            <person name="Huang M.-M."/>
            <person name="Guo L.-L."/>
            <person name="Wu Y.-H."/>
            <person name="Lai Q.-L."/>
            <person name="Shao Z.-Z."/>
            <person name="Wang C.-S."/>
            <person name="Wu M."/>
            <person name="Xu X.-W."/>
        </authorList>
    </citation>
    <scope>NUCLEOTIDE SEQUENCE [LARGE SCALE GENOMIC DNA]</scope>
    <source>
        <strain evidence="2 5">Ar-45</strain>
    </source>
</reference>
<reference evidence="3 4" key="1">
    <citation type="submission" date="2017-09" db="EMBL/GenBank/DDBJ databases">
        <authorList>
            <person name="Ehlers B."/>
            <person name="Leendertz F.H."/>
        </authorList>
    </citation>
    <scope>NUCLEOTIDE SEQUENCE [LARGE SCALE GENOMIC DNA]</scope>
    <source>
        <strain evidence="3 4">CGMCC 1.12662</strain>
    </source>
</reference>
<dbReference type="Proteomes" id="UP000231702">
    <property type="component" value="Unassembled WGS sequence"/>
</dbReference>
<dbReference type="InterPro" id="IPR036465">
    <property type="entry name" value="vWFA_dom_sf"/>
</dbReference>